<dbReference type="PROSITE" id="PS51257">
    <property type="entry name" value="PROKAR_LIPOPROTEIN"/>
    <property type="match status" value="1"/>
</dbReference>
<evidence type="ECO:0000313" key="3">
    <source>
        <dbReference type="Proteomes" id="UP000228947"/>
    </source>
</evidence>
<evidence type="ECO:0000313" key="2">
    <source>
        <dbReference type="EMBL" id="PJF42193.1"/>
    </source>
</evidence>
<feature type="signal peptide" evidence="1">
    <location>
        <begin position="1"/>
        <end position="27"/>
    </location>
</feature>
<dbReference type="AlphaFoldDB" id="A0A2M8PXA9"/>
<name>A0A2M8PXA9_9CHLR</name>
<keyword evidence="1" id="KW-0732">Signal</keyword>
<dbReference type="EMBL" id="PGTL01000028">
    <property type="protein sequence ID" value="PJF42193.1"/>
    <property type="molecule type" value="Genomic_DNA"/>
</dbReference>
<sequence length="177" mass="18826">MLTSKEWNSMKQLILTCVLLLAAACSAPSTPTPTVEVIPNPPISTPSQVTLSLSDPFTDEVVNVIFELPENWPITAGLSNLRIVVIPTLKPLGEGNPTPSESVSQAVGTPAETLTVNGREVFMAIGGAAPNSPLSLAVTLPDRNYFLQINVLQIFEGTAADYREALQRIIASARLSS</sequence>
<comment type="caution">
    <text evidence="2">The sequence shown here is derived from an EMBL/GenBank/DDBJ whole genome shotgun (WGS) entry which is preliminary data.</text>
</comment>
<feature type="chain" id="PRO_5030053791" description="DUF1795 domain-containing protein" evidence="1">
    <location>
        <begin position="28"/>
        <end position="177"/>
    </location>
</feature>
<organism evidence="2 3">
    <name type="scientific">Candidatus Thermofonsia Clade 1 bacterium</name>
    <dbReference type="NCBI Taxonomy" id="2364210"/>
    <lineage>
        <taxon>Bacteria</taxon>
        <taxon>Bacillati</taxon>
        <taxon>Chloroflexota</taxon>
        <taxon>Candidatus Thermofontia</taxon>
        <taxon>Candidatus Thermofonsia Clade 1</taxon>
    </lineage>
</organism>
<reference evidence="2 3" key="1">
    <citation type="submission" date="2017-11" db="EMBL/GenBank/DDBJ databases">
        <title>Evolution of Phototrophy in the Chloroflexi Phylum Driven by Horizontal Gene Transfer.</title>
        <authorList>
            <person name="Ward L.M."/>
            <person name="Hemp J."/>
            <person name="Shih P.M."/>
            <person name="Mcglynn S.E."/>
            <person name="Fischer W."/>
        </authorList>
    </citation>
    <scope>NUCLEOTIDE SEQUENCE [LARGE SCALE GENOMIC DNA]</scope>
    <source>
        <strain evidence="2">CP1_1M</strain>
    </source>
</reference>
<protein>
    <recommendedName>
        <fullName evidence="4">DUF1795 domain-containing protein</fullName>
    </recommendedName>
</protein>
<gene>
    <name evidence="2" type="ORF">CUN50_05065</name>
</gene>
<dbReference type="Proteomes" id="UP000228947">
    <property type="component" value="Unassembled WGS sequence"/>
</dbReference>
<evidence type="ECO:0008006" key="4">
    <source>
        <dbReference type="Google" id="ProtNLM"/>
    </source>
</evidence>
<evidence type="ECO:0000256" key="1">
    <source>
        <dbReference type="SAM" id="SignalP"/>
    </source>
</evidence>
<accession>A0A2M8PXA9</accession>
<proteinExistence type="predicted"/>